<keyword evidence="4" id="KW-1185">Reference proteome</keyword>
<keyword evidence="1" id="KW-0808">Transferase</keyword>
<dbReference type="GO" id="GO:0016746">
    <property type="term" value="F:acyltransferase activity"/>
    <property type="evidence" value="ECO:0007669"/>
    <property type="project" value="UniProtKB-KW"/>
</dbReference>
<organism evidence="3 4">
    <name type="scientific">Clostridium muellerianum</name>
    <dbReference type="NCBI Taxonomy" id="2716538"/>
    <lineage>
        <taxon>Bacteria</taxon>
        <taxon>Bacillati</taxon>
        <taxon>Bacillota</taxon>
        <taxon>Clostridia</taxon>
        <taxon>Eubacteriales</taxon>
        <taxon>Clostridiaceae</taxon>
        <taxon>Clostridium</taxon>
    </lineage>
</organism>
<keyword evidence="2" id="KW-0012">Acyltransferase</keyword>
<dbReference type="PANTHER" id="PTHR36449">
    <property type="entry name" value="ACETYLTRANSFERASE-RELATED"/>
    <property type="match status" value="1"/>
</dbReference>
<dbReference type="EMBL" id="JABBNI010000001">
    <property type="protein sequence ID" value="NMM61192.1"/>
    <property type="molecule type" value="Genomic_DNA"/>
</dbReference>
<evidence type="ECO:0000313" key="3">
    <source>
        <dbReference type="EMBL" id="NMM61192.1"/>
    </source>
</evidence>
<dbReference type="Gene3D" id="3.40.630.30">
    <property type="match status" value="1"/>
</dbReference>
<dbReference type="RefSeq" id="WP_169295805.1">
    <property type="nucleotide sequence ID" value="NZ_JABBNI010000001.1"/>
</dbReference>
<evidence type="ECO:0008006" key="5">
    <source>
        <dbReference type="Google" id="ProtNLM"/>
    </source>
</evidence>
<name>A0A7Y0ED14_9CLOT</name>
<dbReference type="PANTHER" id="PTHR36449:SF1">
    <property type="entry name" value="ACETYLTRANSFERASE"/>
    <property type="match status" value="1"/>
</dbReference>
<evidence type="ECO:0000313" key="4">
    <source>
        <dbReference type="Proteomes" id="UP000537131"/>
    </source>
</evidence>
<accession>A0A7Y0ED14</accession>
<protein>
    <recommendedName>
        <fullName evidence="5">N-acetyltransferase domain-containing protein</fullName>
    </recommendedName>
</protein>
<comment type="caution">
    <text evidence="3">The sequence shown here is derived from an EMBL/GenBank/DDBJ whole genome shotgun (WGS) entry which is preliminary data.</text>
</comment>
<proteinExistence type="predicted"/>
<evidence type="ECO:0000256" key="1">
    <source>
        <dbReference type="ARBA" id="ARBA00022679"/>
    </source>
</evidence>
<gene>
    <name evidence="3" type="ORF">HBE96_00425</name>
</gene>
<evidence type="ECO:0000256" key="2">
    <source>
        <dbReference type="ARBA" id="ARBA00023315"/>
    </source>
</evidence>
<dbReference type="AlphaFoldDB" id="A0A7Y0ED14"/>
<reference evidence="3 4" key="1">
    <citation type="submission" date="2020-06" db="EMBL/GenBank/DDBJ databases">
        <title>Complete Genome Sequence of Clostridium muelleri sp. nov. P21T, an Acid-Alcohol Producing Acetogen Isolated from Old Hay.</title>
        <authorList>
            <person name="Duncan K.E."/>
            <person name="Tanner R.S."/>
        </authorList>
    </citation>
    <scope>NUCLEOTIDE SEQUENCE [LARGE SCALE GENOMIC DNA]</scope>
    <source>
        <strain evidence="3 4">P21</strain>
    </source>
</reference>
<dbReference type="Proteomes" id="UP000537131">
    <property type="component" value="Unassembled WGS sequence"/>
</dbReference>
<sequence length="199" mass="23134">MRKKELKLLKEFNMEVIKFTPEYECLSNAFNSGELAFNEYISKTALKDKINGSGVTYIVVDKKNHKKLLVAYYTISTSTVHIKDLYDYEDDAIPEEEKREHFSPISAFMINMFAVDKKYQDCLYNNQLVSSLILRQIISNLYDMSVNLIAAKTILLCAVPDAVKFYENNRFLKLADEFTLFDKCDAMDNIPMYLPIHNF</sequence>